<keyword evidence="4" id="KW-0808">Transferase</keyword>
<feature type="transmembrane region" description="Helical" evidence="11">
    <location>
        <begin position="385"/>
        <end position="407"/>
    </location>
</feature>
<dbReference type="AlphaFoldDB" id="A0AA38HFN9"/>
<dbReference type="GO" id="GO:0043048">
    <property type="term" value="P:dolichyl monophosphate biosynthetic process"/>
    <property type="evidence" value="ECO:0007669"/>
    <property type="project" value="TreeGrafter"/>
</dbReference>
<evidence type="ECO:0000256" key="6">
    <source>
        <dbReference type="ARBA" id="ARBA00022777"/>
    </source>
</evidence>
<evidence type="ECO:0000313" key="13">
    <source>
        <dbReference type="Proteomes" id="UP001164286"/>
    </source>
</evidence>
<evidence type="ECO:0000256" key="1">
    <source>
        <dbReference type="ARBA" id="ARBA00004477"/>
    </source>
</evidence>
<feature type="transmembrane region" description="Helical" evidence="11">
    <location>
        <begin position="419"/>
        <end position="437"/>
    </location>
</feature>
<dbReference type="GO" id="GO:0004168">
    <property type="term" value="F:dolichol kinase activity"/>
    <property type="evidence" value="ECO:0007669"/>
    <property type="project" value="UniProtKB-EC"/>
</dbReference>
<feature type="region of interest" description="Disordered" evidence="10">
    <location>
        <begin position="202"/>
        <end position="228"/>
    </location>
</feature>
<feature type="transmembrane region" description="Helical" evidence="11">
    <location>
        <begin position="577"/>
        <end position="599"/>
    </location>
</feature>
<keyword evidence="7" id="KW-0256">Endoplasmic reticulum</keyword>
<evidence type="ECO:0000256" key="5">
    <source>
        <dbReference type="ARBA" id="ARBA00022692"/>
    </source>
</evidence>
<evidence type="ECO:0000256" key="3">
    <source>
        <dbReference type="ARBA" id="ARBA00012132"/>
    </source>
</evidence>
<dbReference type="GeneID" id="77731181"/>
<gene>
    <name evidence="12" type="ORF">MKK02DRAFT_42416</name>
</gene>
<dbReference type="PANTHER" id="PTHR13205:SF15">
    <property type="entry name" value="DOLICHOL KINASE"/>
    <property type="match status" value="1"/>
</dbReference>
<keyword evidence="8 11" id="KW-1133">Transmembrane helix</keyword>
<feature type="compositionally biased region" description="Basic and acidic residues" evidence="10">
    <location>
        <begin position="45"/>
        <end position="56"/>
    </location>
</feature>
<evidence type="ECO:0000256" key="4">
    <source>
        <dbReference type="ARBA" id="ARBA00022679"/>
    </source>
</evidence>
<accession>A0AA38HFN9</accession>
<evidence type="ECO:0000256" key="2">
    <source>
        <dbReference type="ARBA" id="ARBA00010794"/>
    </source>
</evidence>
<keyword evidence="5 11" id="KW-0812">Transmembrane</keyword>
<feature type="transmembrane region" description="Helical" evidence="11">
    <location>
        <begin position="784"/>
        <end position="803"/>
    </location>
</feature>
<dbReference type="InterPro" id="IPR032974">
    <property type="entry name" value="Polypren_kinase"/>
</dbReference>
<feature type="transmembrane region" description="Helical" evidence="11">
    <location>
        <begin position="318"/>
        <end position="338"/>
    </location>
</feature>
<keyword evidence="13" id="KW-1185">Reference proteome</keyword>
<evidence type="ECO:0000256" key="7">
    <source>
        <dbReference type="ARBA" id="ARBA00022824"/>
    </source>
</evidence>
<feature type="transmembrane region" description="Helical" evidence="11">
    <location>
        <begin position="446"/>
        <end position="466"/>
    </location>
</feature>
<dbReference type="GO" id="GO:0005789">
    <property type="term" value="C:endoplasmic reticulum membrane"/>
    <property type="evidence" value="ECO:0007669"/>
    <property type="project" value="UniProtKB-SubCell"/>
</dbReference>
<feature type="transmembrane region" description="Helical" evidence="11">
    <location>
        <begin position="693"/>
        <end position="710"/>
    </location>
</feature>
<evidence type="ECO:0000313" key="12">
    <source>
        <dbReference type="EMBL" id="KAI9638034.1"/>
    </source>
</evidence>
<feature type="region of interest" description="Disordered" evidence="10">
    <location>
        <begin position="1"/>
        <end position="74"/>
    </location>
</feature>
<comment type="similarity">
    <text evidence="2">Belongs to the polyprenol kinase family.</text>
</comment>
<evidence type="ECO:0000256" key="11">
    <source>
        <dbReference type="SAM" id="Phobius"/>
    </source>
</evidence>
<evidence type="ECO:0000256" key="9">
    <source>
        <dbReference type="ARBA" id="ARBA00023136"/>
    </source>
</evidence>
<keyword evidence="9 11" id="KW-0472">Membrane</keyword>
<keyword evidence="6 12" id="KW-0418">Kinase</keyword>
<comment type="caution">
    <text evidence="12">The sequence shown here is derived from an EMBL/GenBank/DDBJ whole genome shotgun (WGS) entry which is preliminary data.</text>
</comment>
<organism evidence="12 13">
    <name type="scientific">Dioszegia hungarica</name>
    <dbReference type="NCBI Taxonomy" id="4972"/>
    <lineage>
        <taxon>Eukaryota</taxon>
        <taxon>Fungi</taxon>
        <taxon>Dikarya</taxon>
        <taxon>Basidiomycota</taxon>
        <taxon>Agaricomycotina</taxon>
        <taxon>Tremellomycetes</taxon>
        <taxon>Tremellales</taxon>
        <taxon>Bulleribasidiaceae</taxon>
        <taxon>Dioszegia</taxon>
    </lineage>
</organism>
<sequence length="845" mass="92900">MDNVEYTYDPVESPLTAGTDVYGASASSVPEGSGNEAENYFVGVREGETEVEDERRRGKRRSSGEVSNVTPPIPVRSTARRSFANALPTPAPRGGLLPAHLGFRRFGLYLTRSRCEDGLVLCAVSLGAWALAYKWEERAIAGEICLLMGFSVFYKVQRARRSLPSLGPITSSPGLSSHLQPNGYARDRSPRVASLVLHEHGTITPTSGKRSPTLPTLPEEEPSSSNRGCVWGTDERQYRECLDDGVLFALLLAPLIASGLLHDAMQRLSSATLRPRAWRIEDPLVLSTTPIRNLGGIVPENTETVRALSALAISRRNLVQLFTLCSFVLLVQLTRSLILGNRLSMTAPPPSSTGMERELSDSAKSGRGLGAYWLKRGEWRRTRSVVLFAFIVTAGCIVVKIATAYIGRGVWSDMSPSDIIIATLFYQFSLYVCIRLARRGFTLGELAIVCNAATALTMETVNLTRMKIALIRTPYIKTYRLPTPLLTFQLALIPGSLLTGFLLSPLLYLSRHLAQRPAHRLRFPDEKAKHRRLLAIGFYAGSLIICGGLVGTWTRWCLNWRDPVLWVIWWMMDGNRWWTRPALIGYWAALAMISVAGWSRQLNRARRHRRYVVPDTKESGAIPPGNEAGRLSGVATQMMDAADQRLPTLSVNSRRKFFHALAVVMFVPGIAIDPAFTHLAFSVAFAAFNFAEFVRYFALWPFGVSVHLFLNEFLDAKDSGTAILSHFYLLAGCASPLWLEGSEVLTFFGVLVLGVGDALASIVGKRCGRVRWSSSSGKTVEGSIAFLGSVLVSTMFLWAFGAVKSFNPVPYVVATTLTALLEAVSAQNDNLILPMYGWAVGTLLG</sequence>
<feature type="transmembrane region" description="Helical" evidence="11">
    <location>
        <begin position="531"/>
        <end position="553"/>
    </location>
</feature>
<dbReference type="Proteomes" id="UP001164286">
    <property type="component" value="Unassembled WGS sequence"/>
</dbReference>
<proteinExistence type="inferred from homology"/>
<dbReference type="RefSeq" id="XP_052947811.1">
    <property type="nucleotide sequence ID" value="XM_053091976.1"/>
</dbReference>
<protein>
    <recommendedName>
        <fullName evidence="3">dolichol kinase</fullName>
        <ecNumber evidence="3">2.7.1.108</ecNumber>
    </recommendedName>
</protein>
<dbReference type="EMBL" id="JAKWFO010000003">
    <property type="protein sequence ID" value="KAI9638034.1"/>
    <property type="molecule type" value="Genomic_DNA"/>
</dbReference>
<feature type="transmembrane region" description="Helical" evidence="11">
    <location>
        <begin position="745"/>
        <end position="763"/>
    </location>
</feature>
<reference evidence="12" key="1">
    <citation type="journal article" date="2022" name="G3 (Bethesda)">
        <title>High quality genome of the basidiomycete yeast Dioszegia hungarica PDD-24b-2 isolated from cloud water.</title>
        <authorList>
            <person name="Jarrige D."/>
            <person name="Haridas S."/>
            <person name="Bleykasten-Grosshans C."/>
            <person name="Joly M."/>
            <person name="Nadalig T."/>
            <person name="Sancelme M."/>
            <person name="Vuilleumier S."/>
            <person name="Grigoriev I.V."/>
            <person name="Amato P."/>
            <person name="Bringel F."/>
        </authorList>
    </citation>
    <scope>NUCLEOTIDE SEQUENCE</scope>
    <source>
        <strain evidence="12">PDD-24b-2</strain>
    </source>
</reference>
<evidence type="ECO:0000256" key="10">
    <source>
        <dbReference type="SAM" id="MobiDB-lite"/>
    </source>
</evidence>
<feature type="transmembrane region" description="Helical" evidence="11">
    <location>
        <begin position="722"/>
        <end position="739"/>
    </location>
</feature>
<feature type="transmembrane region" description="Helical" evidence="11">
    <location>
        <begin position="486"/>
        <end position="510"/>
    </location>
</feature>
<comment type="subcellular location">
    <subcellularLocation>
        <location evidence="1">Endoplasmic reticulum membrane</location>
        <topology evidence="1">Multi-pass membrane protein</topology>
    </subcellularLocation>
</comment>
<name>A0AA38HFN9_9TREE</name>
<evidence type="ECO:0000256" key="8">
    <source>
        <dbReference type="ARBA" id="ARBA00022989"/>
    </source>
</evidence>
<dbReference type="EC" id="2.7.1.108" evidence="3"/>
<dbReference type="PANTHER" id="PTHR13205">
    <property type="entry name" value="TRANSMEMBRANE PROTEIN 15-RELATED"/>
    <property type="match status" value="1"/>
</dbReference>
<feature type="transmembrane region" description="Helical" evidence="11">
    <location>
        <begin position="657"/>
        <end position="681"/>
    </location>
</feature>